<dbReference type="PANTHER" id="PTHR33865">
    <property type="entry name" value="PROTEIN FAM183B"/>
    <property type="match status" value="1"/>
</dbReference>
<organism evidence="7 8">
    <name type="scientific">Stylonychia lemnae</name>
    <name type="common">Ciliate</name>
    <dbReference type="NCBI Taxonomy" id="5949"/>
    <lineage>
        <taxon>Eukaryota</taxon>
        <taxon>Sar</taxon>
        <taxon>Alveolata</taxon>
        <taxon>Ciliophora</taxon>
        <taxon>Intramacronucleata</taxon>
        <taxon>Spirotrichea</taxon>
        <taxon>Stichotrichia</taxon>
        <taxon>Sporadotrichida</taxon>
        <taxon>Oxytrichidae</taxon>
        <taxon>Stylonychinae</taxon>
        <taxon>Stylonychia</taxon>
    </lineage>
</organism>
<keyword evidence="3" id="KW-0963">Cytoplasm</keyword>
<evidence type="ECO:0000256" key="2">
    <source>
        <dbReference type="ARBA" id="ARBA00004245"/>
    </source>
</evidence>
<dbReference type="GO" id="GO:0005856">
    <property type="term" value="C:cytoskeleton"/>
    <property type="evidence" value="ECO:0007669"/>
    <property type="project" value="UniProtKB-SubCell"/>
</dbReference>
<keyword evidence="5" id="KW-0966">Cell projection</keyword>
<dbReference type="OrthoDB" id="446290at2759"/>
<dbReference type="AlphaFoldDB" id="A0A077ZVU0"/>
<evidence type="ECO:0000256" key="1">
    <source>
        <dbReference type="ARBA" id="ARBA00004138"/>
    </source>
</evidence>
<gene>
    <name evidence="7" type="primary">Contig9790.g10470</name>
    <name evidence="7" type="ORF">STYLEM_3063</name>
</gene>
<dbReference type="InParanoid" id="A0A077ZVU0"/>
<evidence type="ECO:0000256" key="3">
    <source>
        <dbReference type="ARBA" id="ARBA00022490"/>
    </source>
</evidence>
<sequence>MDGKKSSHQNSQRALKNPVHQMKIYEEFIHKEKNYSHRNKTEEFNMRPQTIHNISEKPNHITPVNPYLDKKTESLNDDVVDRAFRIDAMRRQIQSAGLQPRQKYPHAMTSNQEIGWYSNPLVPQNKAWQFNRLTTPITDYAEDYLSMKKVNPFTVRNR</sequence>
<protein>
    <submittedName>
        <fullName evidence="7">Uncharacterized protein</fullName>
    </submittedName>
</protein>
<keyword evidence="4" id="KW-0206">Cytoskeleton</keyword>
<accession>A0A077ZVU0</accession>
<dbReference type="Pfam" id="PF14886">
    <property type="entry name" value="FAM183"/>
    <property type="match status" value="1"/>
</dbReference>
<dbReference type="InterPro" id="IPR029214">
    <property type="entry name" value="CFAP144"/>
</dbReference>
<keyword evidence="8" id="KW-1185">Reference proteome</keyword>
<evidence type="ECO:0000313" key="7">
    <source>
        <dbReference type="EMBL" id="CDW74070.1"/>
    </source>
</evidence>
<name>A0A077ZVU0_STYLE</name>
<evidence type="ECO:0000256" key="4">
    <source>
        <dbReference type="ARBA" id="ARBA00023212"/>
    </source>
</evidence>
<dbReference type="Proteomes" id="UP000039865">
    <property type="component" value="Unassembled WGS sequence"/>
</dbReference>
<reference evidence="7 8" key="1">
    <citation type="submission" date="2014-06" db="EMBL/GenBank/DDBJ databases">
        <authorList>
            <person name="Swart Estienne"/>
        </authorList>
    </citation>
    <scope>NUCLEOTIDE SEQUENCE [LARGE SCALE GENOMIC DNA]</scope>
    <source>
        <strain evidence="7 8">130c</strain>
    </source>
</reference>
<comment type="subcellular location">
    <subcellularLocation>
        <location evidence="1">Cell projection</location>
        <location evidence="1">Cilium</location>
    </subcellularLocation>
    <subcellularLocation>
        <location evidence="2">Cytoplasm</location>
        <location evidence="2">Cytoskeleton</location>
    </subcellularLocation>
</comment>
<evidence type="ECO:0000256" key="5">
    <source>
        <dbReference type="ARBA" id="ARBA00023273"/>
    </source>
</evidence>
<dbReference type="EMBL" id="CCKQ01002965">
    <property type="protein sequence ID" value="CDW74070.1"/>
    <property type="molecule type" value="Genomic_DNA"/>
</dbReference>
<evidence type="ECO:0000256" key="6">
    <source>
        <dbReference type="ARBA" id="ARBA00034777"/>
    </source>
</evidence>
<dbReference type="PANTHER" id="PTHR33865:SF3">
    <property type="entry name" value="PROTEIN FAM183B"/>
    <property type="match status" value="1"/>
</dbReference>
<dbReference type="OMA" id="SEKPNHI"/>
<comment type="similarity">
    <text evidence="6">Belongs to the CFAP144 family.</text>
</comment>
<evidence type="ECO:0000313" key="8">
    <source>
        <dbReference type="Proteomes" id="UP000039865"/>
    </source>
</evidence>
<dbReference type="GO" id="GO:0097546">
    <property type="term" value="C:ciliary base"/>
    <property type="evidence" value="ECO:0007669"/>
    <property type="project" value="TreeGrafter"/>
</dbReference>
<proteinExistence type="inferred from homology"/>